<name>A0A9W8DQT4_9FUNG</name>
<sequence length="355" mass="39621">MAHIVGHSRKFGPDIARLKEVLMVRKAINAAMVPVDATVRLAGPAIDQLTTLLMPKLTPFVRTVDLHLTVQKVFDAKPDLKAINDATTVIPFEEAQRFTKVGNDSTFLHFALAHGYHRILFDITRVLLDGGFQESLRRTIRSREIIPLSVLSLPNHIGDYLQEDMTDLDIASFPTPNLVNRIANLVSEQFAAIVVATLSAQGKVDETLAYLKDLKEYVESIKANLPANDNAYKWVDSLRAIPFIASAQCGQETAMREFGPLMAKKYHSMSANAVGFGWERAEQAIDNFENYAGPRPSTYVPSSDLSSDHDPNPWYITDRDSDPERLIMDFHNPMISCTEDGKLSFISYGKPRSEV</sequence>
<comment type="caution">
    <text evidence="2">The sequence shown here is derived from an EMBL/GenBank/DDBJ whole genome shotgun (WGS) entry which is preliminary data.</text>
</comment>
<evidence type="ECO:0000256" key="1">
    <source>
        <dbReference type="SAM" id="MobiDB-lite"/>
    </source>
</evidence>
<feature type="region of interest" description="Disordered" evidence="1">
    <location>
        <begin position="299"/>
        <end position="318"/>
    </location>
</feature>
<accession>A0A9W8DQT4</accession>
<proteinExistence type="predicted"/>
<gene>
    <name evidence="2" type="ORF">IWQ60_008691</name>
</gene>
<keyword evidence="3" id="KW-1185">Reference proteome</keyword>
<protein>
    <submittedName>
        <fullName evidence="2">Uncharacterized protein</fullName>
    </submittedName>
</protein>
<evidence type="ECO:0000313" key="2">
    <source>
        <dbReference type="EMBL" id="KAJ1914755.1"/>
    </source>
</evidence>
<organism evidence="2 3">
    <name type="scientific">Tieghemiomyces parasiticus</name>
    <dbReference type="NCBI Taxonomy" id="78921"/>
    <lineage>
        <taxon>Eukaryota</taxon>
        <taxon>Fungi</taxon>
        <taxon>Fungi incertae sedis</taxon>
        <taxon>Zoopagomycota</taxon>
        <taxon>Kickxellomycotina</taxon>
        <taxon>Dimargaritomycetes</taxon>
        <taxon>Dimargaritales</taxon>
        <taxon>Dimargaritaceae</taxon>
        <taxon>Tieghemiomyces</taxon>
    </lineage>
</organism>
<dbReference type="EMBL" id="JANBPT010000668">
    <property type="protein sequence ID" value="KAJ1914755.1"/>
    <property type="molecule type" value="Genomic_DNA"/>
</dbReference>
<feature type="compositionally biased region" description="Basic and acidic residues" evidence="1">
    <location>
        <begin position="306"/>
        <end position="318"/>
    </location>
</feature>
<dbReference type="Proteomes" id="UP001150569">
    <property type="component" value="Unassembled WGS sequence"/>
</dbReference>
<dbReference type="AlphaFoldDB" id="A0A9W8DQT4"/>
<reference evidence="2" key="1">
    <citation type="submission" date="2022-07" db="EMBL/GenBank/DDBJ databases">
        <title>Phylogenomic reconstructions and comparative analyses of Kickxellomycotina fungi.</title>
        <authorList>
            <person name="Reynolds N.K."/>
            <person name="Stajich J.E."/>
            <person name="Barry K."/>
            <person name="Grigoriev I.V."/>
            <person name="Crous P."/>
            <person name="Smith M.E."/>
        </authorList>
    </citation>
    <scope>NUCLEOTIDE SEQUENCE</scope>
    <source>
        <strain evidence="2">RSA 861</strain>
    </source>
</reference>
<evidence type="ECO:0000313" key="3">
    <source>
        <dbReference type="Proteomes" id="UP001150569"/>
    </source>
</evidence>